<comment type="catalytic activity">
    <reaction evidence="1">
        <text>5-(2-hydroxyethyl)-4-methylthiazole + ATP = 4-methyl-5-(2-phosphooxyethyl)-thiazole + ADP + H(+)</text>
        <dbReference type="Rhea" id="RHEA:24212"/>
        <dbReference type="ChEBI" id="CHEBI:15378"/>
        <dbReference type="ChEBI" id="CHEBI:17957"/>
        <dbReference type="ChEBI" id="CHEBI:30616"/>
        <dbReference type="ChEBI" id="CHEBI:58296"/>
        <dbReference type="ChEBI" id="CHEBI:456216"/>
        <dbReference type="EC" id="2.7.1.50"/>
    </reaction>
</comment>
<dbReference type="PIRSF" id="PIRSF000513">
    <property type="entry name" value="Thz_kinase"/>
    <property type="match status" value="1"/>
</dbReference>
<name>A0A844C229_9LACT</name>
<keyword evidence="8 12" id="KW-0418">Kinase</keyword>
<keyword evidence="7" id="KW-0547">Nucleotide-binding</keyword>
<dbReference type="InterPro" id="IPR000417">
    <property type="entry name" value="Hyethyz_kinase"/>
</dbReference>
<evidence type="ECO:0000313" key="12">
    <source>
        <dbReference type="EMBL" id="MRI82756.1"/>
    </source>
</evidence>
<organism evidence="12 13">
    <name type="scientific">Fundicoccus ignavus</name>
    <dbReference type="NCBI Taxonomy" id="2664442"/>
    <lineage>
        <taxon>Bacteria</taxon>
        <taxon>Bacillati</taxon>
        <taxon>Bacillota</taxon>
        <taxon>Bacilli</taxon>
        <taxon>Lactobacillales</taxon>
        <taxon>Aerococcaceae</taxon>
        <taxon>Fundicoccus</taxon>
    </lineage>
</organism>
<sequence>MNYNHKQVVEAAFKGRQNLLIHCMTSAVTSDVLVNAILSVGGSAFLTEDNRSIEEAVTRCDGLLLNFGQMSLTREKSLRLANHYANNFHTPTVVDLVAISTNSINKALADDLQFPPTSLIKGNMSEMRAYANLSNQGNGVDAGQADEELASVSELARHLKAMSMVNGLTYLATGSVDLIVNQDQSLLLKNGVAELASFTGSGDIVGALAAYWMAKGVTAFDAAILAVSYFNLCGEKVYQEFTQPMGIAAFRHQTLNQLSLLKFDKNWYKAIRSELL</sequence>
<dbReference type="InterPro" id="IPR029056">
    <property type="entry name" value="Ribokinase-like"/>
</dbReference>
<dbReference type="GO" id="GO:0000287">
    <property type="term" value="F:magnesium ion binding"/>
    <property type="evidence" value="ECO:0007669"/>
    <property type="project" value="InterPro"/>
</dbReference>
<dbReference type="AlphaFoldDB" id="A0A844C229"/>
<accession>A0A844C229</accession>
<keyword evidence="10" id="KW-0460">Magnesium</keyword>
<dbReference type="EMBL" id="WJQR01000022">
    <property type="protein sequence ID" value="MRI82756.1"/>
    <property type="molecule type" value="Genomic_DNA"/>
</dbReference>
<dbReference type="EC" id="2.7.1.50" evidence="4"/>
<dbReference type="GO" id="GO:0005524">
    <property type="term" value="F:ATP binding"/>
    <property type="evidence" value="ECO:0007669"/>
    <property type="project" value="UniProtKB-KW"/>
</dbReference>
<dbReference type="GO" id="GO:0004417">
    <property type="term" value="F:hydroxyethylthiazole kinase activity"/>
    <property type="evidence" value="ECO:0007669"/>
    <property type="project" value="UniProtKB-EC"/>
</dbReference>
<comment type="pathway">
    <text evidence="3">Cofactor biosynthesis; thiamine diphosphate biosynthesis; 4-methyl-5-(2-phosphoethyl)-thiazole from 5-(2-hydroxyethyl)-4-methylthiazole: step 1/1.</text>
</comment>
<dbReference type="Pfam" id="PF02110">
    <property type="entry name" value="HK"/>
    <property type="match status" value="1"/>
</dbReference>
<proteinExistence type="predicted"/>
<evidence type="ECO:0000256" key="5">
    <source>
        <dbReference type="ARBA" id="ARBA00022679"/>
    </source>
</evidence>
<comment type="cofactor">
    <cofactor evidence="2">
        <name>Mg(2+)</name>
        <dbReference type="ChEBI" id="CHEBI:18420"/>
    </cofactor>
</comment>
<evidence type="ECO:0000256" key="1">
    <source>
        <dbReference type="ARBA" id="ARBA00001771"/>
    </source>
</evidence>
<keyword evidence="5" id="KW-0808">Transferase</keyword>
<keyword evidence="11" id="KW-0784">Thiamine biosynthesis</keyword>
<comment type="caution">
    <text evidence="12">The sequence shown here is derived from an EMBL/GenBank/DDBJ whole genome shotgun (WGS) entry which is preliminary data.</text>
</comment>
<reference evidence="12 13" key="1">
    <citation type="submission" date="2019-11" db="EMBL/GenBank/DDBJ databases">
        <title>Characterisation of Fundicoccus ignavus gen. nov. sp. nov., a novel genus of the family Aerococcaceae isolated from bulk tank milk.</title>
        <authorList>
            <person name="Siebert A."/>
            <person name="Huptas C."/>
            <person name="Wenning M."/>
            <person name="Scherer S."/>
            <person name="Doll E.V."/>
        </authorList>
    </citation>
    <scope>NUCLEOTIDE SEQUENCE [LARGE SCALE GENOMIC DNA]</scope>
    <source>
        <strain evidence="12 13">DSM 109653</strain>
    </source>
</reference>
<evidence type="ECO:0000256" key="3">
    <source>
        <dbReference type="ARBA" id="ARBA00004868"/>
    </source>
</evidence>
<evidence type="ECO:0000256" key="9">
    <source>
        <dbReference type="ARBA" id="ARBA00022840"/>
    </source>
</evidence>
<evidence type="ECO:0000256" key="11">
    <source>
        <dbReference type="ARBA" id="ARBA00022977"/>
    </source>
</evidence>
<dbReference type="GO" id="GO:0009229">
    <property type="term" value="P:thiamine diphosphate biosynthetic process"/>
    <property type="evidence" value="ECO:0007669"/>
    <property type="project" value="UniProtKB-UniPathway"/>
</dbReference>
<protein>
    <recommendedName>
        <fullName evidence="4">hydroxyethylthiazole kinase</fullName>
        <ecNumber evidence="4">2.7.1.50</ecNumber>
    </recommendedName>
</protein>
<dbReference type="SUPFAM" id="SSF53613">
    <property type="entry name" value="Ribokinase-like"/>
    <property type="match status" value="1"/>
</dbReference>
<dbReference type="Proteomes" id="UP000469870">
    <property type="component" value="Unassembled WGS sequence"/>
</dbReference>
<dbReference type="GO" id="GO:0009228">
    <property type="term" value="P:thiamine biosynthetic process"/>
    <property type="evidence" value="ECO:0007669"/>
    <property type="project" value="UniProtKB-KW"/>
</dbReference>
<dbReference type="RefSeq" id="WP_153862803.1">
    <property type="nucleotide sequence ID" value="NZ_WJQR01000022.1"/>
</dbReference>
<dbReference type="Gene3D" id="3.40.1190.20">
    <property type="match status" value="1"/>
</dbReference>
<dbReference type="UniPathway" id="UPA00060">
    <property type="reaction ID" value="UER00139"/>
</dbReference>
<evidence type="ECO:0000256" key="4">
    <source>
        <dbReference type="ARBA" id="ARBA00012129"/>
    </source>
</evidence>
<evidence type="ECO:0000256" key="8">
    <source>
        <dbReference type="ARBA" id="ARBA00022777"/>
    </source>
</evidence>
<evidence type="ECO:0000256" key="2">
    <source>
        <dbReference type="ARBA" id="ARBA00001946"/>
    </source>
</evidence>
<gene>
    <name evidence="12" type="ORF">GIY11_12150</name>
</gene>
<keyword evidence="6" id="KW-0479">Metal-binding</keyword>
<evidence type="ECO:0000256" key="6">
    <source>
        <dbReference type="ARBA" id="ARBA00022723"/>
    </source>
</evidence>
<evidence type="ECO:0000313" key="13">
    <source>
        <dbReference type="Proteomes" id="UP000469870"/>
    </source>
</evidence>
<evidence type="ECO:0000256" key="7">
    <source>
        <dbReference type="ARBA" id="ARBA00022741"/>
    </source>
</evidence>
<keyword evidence="9" id="KW-0067">ATP-binding</keyword>
<dbReference type="PRINTS" id="PR01099">
    <property type="entry name" value="HYETHTZKNASE"/>
</dbReference>
<evidence type="ECO:0000256" key="10">
    <source>
        <dbReference type="ARBA" id="ARBA00022842"/>
    </source>
</evidence>